<dbReference type="SUPFAM" id="SSF89562">
    <property type="entry name" value="RraA-like"/>
    <property type="match status" value="1"/>
</dbReference>
<proteinExistence type="predicted"/>
<sequence>MTEQLIFDAEMLARARALGAATLHEAAGRIGALPSAIKPVAPDMRVAGPAYTVVVPMLDNLWIHRALYRTEPGDVLVVSTSGGIEGGYWGDILNEAAMARGLAGLVIDGGVRDTARLAEMGFPVFSNGICIRGTIKGFDVPPRLQQPIAIGQVVIAAGDLIVGDRDGVVAIPAAEAANAVARGQARELDEAAKIARIRAGERTLDIYGFDEK</sequence>
<dbReference type="NCBIfam" id="NF006731">
    <property type="entry name" value="PRK09262.1"/>
    <property type="match status" value="1"/>
</dbReference>
<dbReference type="CDD" id="cd16841">
    <property type="entry name" value="RraA_family"/>
    <property type="match status" value="1"/>
</dbReference>
<dbReference type="PANTHER" id="PTHR33254">
    <property type="entry name" value="4-HYDROXY-4-METHYL-2-OXOGLUTARATE ALDOLASE 3-RELATED"/>
    <property type="match status" value="1"/>
</dbReference>
<dbReference type="Gene3D" id="3.50.30.40">
    <property type="entry name" value="Ribonuclease E inhibitor RraA/RraA-like"/>
    <property type="match status" value="1"/>
</dbReference>
<accession>A0A1L5BTE0</accession>
<dbReference type="KEGG" id="sinb:SIDU_17270"/>
<comment type="cofactor">
    <cofactor evidence="5">
        <name>Mg(2+)</name>
        <dbReference type="ChEBI" id="CHEBI:18420"/>
    </cofactor>
</comment>
<feature type="binding site" evidence="5">
    <location>
        <position position="113"/>
    </location>
    <ligand>
        <name>Mg(2+)</name>
        <dbReference type="ChEBI" id="CHEBI:18420"/>
    </ligand>
</feature>
<organism evidence="6 7">
    <name type="scientific">Sphingobium indicum (strain DSM 16412 / CCM 7286 / MTCC 6364 / B90A)</name>
    <dbReference type="NCBI Taxonomy" id="861109"/>
    <lineage>
        <taxon>Bacteria</taxon>
        <taxon>Pseudomonadati</taxon>
        <taxon>Pseudomonadota</taxon>
        <taxon>Alphaproteobacteria</taxon>
        <taxon>Sphingomonadales</taxon>
        <taxon>Sphingomonadaceae</taxon>
        <taxon>Sphingobium</taxon>
    </lineage>
</organism>
<feature type="binding site" evidence="5">
    <location>
        <begin position="90"/>
        <end position="93"/>
    </location>
    <ligand>
        <name>substrate</name>
    </ligand>
</feature>
<dbReference type="GO" id="GO:0046872">
    <property type="term" value="F:metal ion binding"/>
    <property type="evidence" value="ECO:0007669"/>
    <property type="project" value="UniProtKB-KW"/>
</dbReference>
<reference evidence="6 7" key="1">
    <citation type="journal article" date="2012" name="J. Bacteriol.">
        <title>Genome sequence of Sphingobium indicum B90A, a hexachlorocyclohexane-degrading bacterium.</title>
        <authorList>
            <person name="Anand S."/>
            <person name="Sangwan N."/>
            <person name="Lata P."/>
            <person name="Kaur J."/>
            <person name="Dua A."/>
            <person name="Singh A.K."/>
            <person name="Verma M."/>
            <person name="Kaur J."/>
            <person name="Khurana J.P."/>
            <person name="Khurana P."/>
            <person name="Mathur S."/>
            <person name="Lal R."/>
        </authorList>
    </citation>
    <scope>NUCLEOTIDE SEQUENCE [LARGE SCALE GENOMIC DNA]</scope>
    <source>
        <strain evidence="7">DSM 16412 / CCM 7286 / MTCC 6364 / B90A</strain>
    </source>
</reference>
<evidence type="ECO:0000313" key="6">
    <source>
        <dbReference type="EMBL" id="APL96124.1"/>
    </source>
</evidence>
<dbReference type="InterPro" id="IPR005493">
    <property type="entry name" value="RraA/RraA-like"/>
</dbReference>
<dbReference type="InterPro" id="IPR036704">
    <property type="entry name" value="RraA/RraA-like_sf"/>
</dbReference>
<keyword evidence="5" id="KW-0479">Metal-binding</keyword>
<evidence type="ECO:0000256" key="3">
    <source>
        <dbReference type="ARBA" id="ARBA00029596"/>
    </source>
</evidence>
<protein>
    <recommendedName>
        <fullName evidence="2">Putative 4-hydroxy-4-methyl-2-oxoglutarate aldolase</fullName>
    </recommendedName>
    <alternativeName>
        <fullName evidence="3">Regulator of ribonuclease activity homolog</fullName>
    </alternativeName>
    <alternativeName>
        <fullName evidence="4">RraA-like protein</fullName>
    </alternativeName>
</protein>
<dbReference type="Pfam" id="PF03737">
    <property type="entry name" value="RraA-like"/>
    <property type="match status" value="1"/>
</dbReference>
<comment type="cofactor">
    <cofactor evidence="1">
        <name>a divalent metal cation</name>
        <dbReference type="ChEBI" id="CHEBI:60240"/>
    </cofactor>
</comment>
<gene>
    <name evidence="6" type="ORF">SIDU_17270</name>
</gene>
<evidence type="ECO:0000313" key="7">
    <source>
        <dbReference type="Proteomes" id="UP000004550"/>
    </source>
</evidence>
<evidence type="ECO:0000256" key="2">
    <source>
        <dbReference type="ARBA" id="ARBA00016549"/>
    </source>
</evidence>
<feature type="binding site" evidence="5">
    <location>
        <position position="112"/>
    </location>
    <ligand>
        <name>substrate</name>
    </ligand>
</feature>
<evidence type="ECO:0000256" key="1">
    <source>
        <dbReference type="ARBA" id="ARBA00001968"/>
    </source>
</evidence>
<dbReference type="RefSeq" id="WP_007686817.1">
    <property type="nucleotide sequence ID" value="NZ_CP013070.1"/>
</dbReference>
<evidence type="ECO:0000256" key="5">
    <source>
        <dbReference type="PIRSR" id="PIRSR605493-1"/>
    </source>
</evidence>
<dbReference type="PANTHER" id="PTHR33254:SF4">
    <property type="entry name" value="4-HYDROXY-4-METHYL-2-OXOGLUTARATE ALDOLASE 3-RELATED"/>
    <property type="match status" value="1"/>
</dbReference>
<name>A0A1L5BTE0_SPHIB</name>
<dbReference type="AlphaFoldDB" id="A0A1L5BTE0"/>
<dbReference type="EMBL" id="CP013070">
    <property type="protein sequence ID" value="APL96124.1"/>
    <property type="molecule type" value="Genomic_DNA"/>
</dbReference>
<keyword evidence="5" id="KW-0460">Magnesium</keyword>
<dbReference type="Proteomes" id="UP000004550">
    <property type="component" value="Chromosome"/>
</dbReference>
<evidence type="ECO:0000256" key="4">
    <source>
        <dbReference type="ARBA" id="ARBA00030169"/>
    </source>
</evidence>